<reference evidence="1 2" key="1">
    <citation type="submission" date="2024-01" db="EMBL/GenBank/DDBJ databases">
        <title>Genome assemblies of Stephania.</title>
        <authorList>
            <person name="Yang L."/>
        </authorList>
    </citation>
    <scope>NUCLEOTIDE SEQUENCE [LARGE SCALE GENOMIC DNA]</scope>
    <source>
        <strain evidence="1">JXDWG</strain>
        <tissue evidence="1">Leaf</tissue>
    </source>
</reference>
<dbReference type="EMBL" id="JBBNAG010000004">
    <property type="protein sequence ID" value="KAK9140745.1"/>
    <property type="molecule type" value="Genomic_DNA"/>
</dbReference>
<keyword evidence="2" id="KW-1185">Reference proteome</keyword>
<proteinExistence type="predicted"/>
<comment type="caution">
    <text evidence="1">The sequence shown here is derived from an EMBL/GenBank/DDBJ whole genome shotgun (WGS) entry which is preliminary data.</text>
</comment>
<gene>
    <name evidence="1" type="ORF">Scep_010426</name>
</gene>
<evidence type="ECO:0000313" key="1">
    <source>
        <dbReference type="EMBL" id="KAK9140745.1"/>
    </source>
</evidence>
<organism evidence="1 2">
    <name type="scientific">Stephania cephalantha</name>
    <dbReference type="NCBI Taxonomy" id="152367"/>
    <lineage>
        <taxon>Eukaryota</taxon>
        <taxon>Viridiplantae</taxon>
        <taxon>Streptophyta</taxon>
        <taxon>Embryophyta</taxon>
        <taxon>Tracheophyta</taxon>
        <taxon>Spermatophyta</taxon>
        <taxon>Magnoliopsida</taxon>
        <taxon>Ranunculales</taxon>
        <taxon>Menispermaceae</taxon>
        <taxon>Menispermoideae</taxon>
        <taxon>Cissampelideae</taxon>
        <taxon>Stephania</taxon>
    </lineage>
</organism>
<accession>A0AAP0JX91</accession>
<sequence>MKTLNKELKIVMKIVRLTEKMENKVEKEMDKEVKVEVEVNMIMKKKRKEVKVGEMMKKVKVKMEKNLEKKWDVKVEQGLNAEHVQRIRRALDKSRLNMRVRQAVDIIKAWKALPPREFDKASAVKMTDDAIKPLDMFGSPTPPNLRANQ</sequence>
<protein>
    <submittedName>
        <fullName evidence="1">Uncharacterized protein</fullName>
    </submittedName>
</protein>
<evidence type="ECO:0000313" key="2">
    <source>
        <dbReference type="Proteomes" id="UP001419268"/>
    </source>
</evidence>
<name>A0AAP0JX91_9MAGN</name>
<dbReference type="AlphaFoldDB" id="A0AAP0JX91"/>
<dbReference type="Proteomes" id="UP001419268">
    <property type="component" value="Unassembled WGS sequence"/>
</dbReference>